<proteinExistence type="predicted"/>
<gene>
    <name evidence="2" type="ORF">R53529_LOCUS2017</name>
    <name evidence="1" type="ORF">R53530_LOCUS1995</name>
</gene>
<dbReference type="EMBL" id="CAMXCM010000007">
    <property type="protein sequence ID" value="CAI3953846.1"/>
    <property type="molecule type" value="Genomic_DNA"/>
</dbReference>
<evidence type="ECO:0000313" key="2">
    <source>
        <dbReference type="EMBL" id="CAI3956321.1"/>
    </source>
</evidence>
<evidence type="ECO:0000313" key="4">
    <source>
        <dbReference type="Proteomes" id="UP001154259"/>
    </source>
</evidence>
<keyword evidence="4" id="KW-1185">Reference proteome</keyword>
<dbReference type="AlphaFoldDB" id="A0A9W4TQA6"/>
<comment type="caution">
    <text evidence="1">The sequence shown here is derived from an EMBL/GenBank/DDBJ whole genome shotgun (WGS) entry which is preliminary data.</text>
</comment>
<evidence type="ECO:0000313" key="3">
    <source>
        <dbReference type="Proteomes" id="UP001154255"/>
    </source>
</evidence>
<organism evidence="1 3">
    <name type="scientific">Commensalibacter communis</name>
    <dbReference type="NCBI Taxonomy" id="2972786"/>
    <lineage>
        <taxon>Bacteria</taxon>
        <taxon>Pseudomonadati</taxon>
        <taxon>Pseudomonadota</taxon>
        <taxon>Alphaproteobacteria</taxon>
        <taxon>Acetobacterales</taxon>
        <taxon>Acetobacteraceae</taxon>
    </lineage>
</organism>
<sequence>MEETESMNPMDQSNDTIQKIRLVHTFPFPLNILKRKGRVWRERNLTPFPIYPMIKVTTQLQS</sequence>
<dbReference type="EMBL" id="CAMXCS010000007">
    <property type="protein sequence ID" value="CAI3956321.1"/>
    <property type="molecule type" value="Genomic_DNA"/>
</dbReference>
<name>A0A9W4TQA6_9PROT</name>
<protein>
    <submittedName>
        <fullName evidence="1">Uncharacterized protein</fullName>
    </submittedName>
</protein>
<reference evidence="1" key="1">
    <citation type="submission" date="2022-10" db="EMBL/GenBank/DDBJ databases">
        <authorList>
            <person name="Botero Cardona J."/>
        </authorList>
    </citation>
    <scope>NUCLEOTIDE SEQUENCE</scope>
    <source>
        <strain evidence="1">LMG 31819</strain>
        <strain evidence="2">R-53529</strain>
    </source>
</reference>
<dbReference type="Proteomes" id="UP001154255">
    <property type="component" value="Unassembled WGS sequence"/>
</dbReference>
<evidence type="ECO:0000313" key="1">
    <source>
        <dbReference type="EMBL" id="CAI3953846.1"/>
    </source>
</evidence>
<dbReference type="Proteomes" id="UP001154259">
    <property type="component" value="Unassembled WGS sequence"/>
</dbReference>
<accession>A0A9W4TQA6</accession>